<organism evidence="3 4">
    <name type="scientific">Polystyrenella longa</name>
    <dbReference type="NCBI Taxonomy" id="2528007"/>
    <lineage>
        <taxon>Bacteria</taxon>
        <taxon>Pseudomonadati</taxon>
        <taxon>Planctomycetota</taxon>
        <taxon>Planctomycetia</taxon>
        <taxon>Planctomycetales</taxon>
        <taxon>Planctomycetaceae</taxon>
        <taxon>Polystyrenella</taxon>
    </lineage>
</organism>
<name>A0A518CS95_9PLAN</name>
<evidence type="ECO:0000259" key="2">
    <source>
        <dbReference type="Pfam" id="PF06439"/>
    </source>
</evidence>
<gene>
    <name evidence="3" type="ORF">Pla110_38400</name>
</gene>
<reference evidence="3 4" key="1">
    <citation type="submission" date="2019-02" db="EMBL/GenBank/DDBJ databases">
        <title>Deep-cultivation of Planctomycetes and their phenomic and genomic characterization uncovers novel biology.</title>
        <authorList>
            <person name="Wiegand S."/>
            <person name="Jogler M."/>
            <person name="Boedeker C."/>
            <person name="Pinto D."/>
            <person name="Vollmers J."/>
            <person name="Rivas-Marin E."/>
            <person name="Kohn T."/>
            <person name="Peeters S.H."/>
            <person name="Heuer A."/>
            <person name="Rast P."/>
            <person name="Oberbeckmann S."/>
            <person name="Bunk B."/>
            <person name="Jeske O."/>
            <person name="Meyerdierks A."/>
            <person name="Storesund J.E."/>
            <person name="Kallscheuer N."/>
            <person name="Luecker S."/>
            <person name="Lage O.M."/>
            <person name="Pohl T."/>
            <person name="Merkel B.J."/>
            <person name="Hornburger P."/>
            <person name="Mueller R.-W."/>
            <person name="Bruemmer F."/>
            <person name="Labrenz M."/>
            <person name="Spormann A.M."/>
            <person name="Op den Camp H."/>
            <person name="Overmann J."/>
            <person name="Amann R."/>
            <person name="Jetten M.S.M."/>
            <person name="Mascher T."/>
            <person name="Medema M.H."/>
            <person name="Devos D.P."/>
            <person name="Kaster A.-K."/>
            <person name="Ovreas L."/>
            <person name="Rohde M."/>
            <person name="Galperin M.Y."/>
            <person name="Jogler C."/>
        </authorList>
    </citation>
    <scope>NUCLEOTIDE SEQUENCE [LARGE SCALE GENOMIC DNA]</scope>
    <source>
        <strain evidence="3 4">Pla110</strain>
    </source>
</reference>
<evidence type="ECO:0000256" key="1">
    <source>
        <dbReference type="SAM" id="SignalP"/>
    </source>
</evidence>
<feature type="signal peptide" evidence="1">
    <location>
        <begin position="1"/>
        <end position="25"/>
    </location>
</feature>
<keyword evidence="1" id="KW-0732">Signal</keyword>
<evidence type="ECO:0000313" key="3">
    <source>
        <dbReference type="EMBL" id="QDU82085.1"/>
    </source>
</evidence>
<dbReference type="InterPro" id="IPR010496">
    <property type="entry name" value="AL/BT2_dom"/>
</dbReference>
<dbReference type="GO" id="GO:0016787">
    <property type="term" value="F:hydrolase activity"/>
    <property type="evidence" value="ECO:0007669"/>
    <property type="project" value="InterPro"/>
</dbReference>
<dbReference type="Proteomes" id="UP000317178">
    <property type="component" value="Chromosome"/>
</dbReference>
<feature type="domain" description="3-keto-alpha-glucoside-1,2-lyase/3-keto-2-hydroxy-glucal hydratase" evidence="2">
    <location>
        <begin position="176"/>
        <end position="364"/>
    </location>
</feature>
<feature type="chain" id="PRO_5022101385" description="3-keto-alpha-glucoside-1,2-lyase/3-keto-2-hydroxy-glucal hydratase domain-containing protein" evidence="1">
    <location>
        <begin position="26"/>
        <end position="370"/>
    </location>
</feature>
<accession>A0A518CS95</accession>
<dbReference type="RefSeq" id="WP_197440283.1">
    <property type="nucleotide sequence ID" value="NZ_CP036281.1"/>
</dbReference>
<evidence type="ECO:0000313" key="4">
    <source>
        <dbReference type="Proteomes" id="UP000317178"/>
    </source>
</evidence>
<dbReference type="AlphaFoldDB" id="A0A518CS95"/>
<keyword evidence="4" id="KW-1185">Reference proteome</keyword>
<dbReference type="KEGG" id="plon:Pla110_38400"/>
<dbReference type="Pfam" id="PF06439">
    <property type="entry name" value="3keto-disac_hyd"/>
    <property type="match status" value="1"/>
</dbReference>
<dbReference type="Gene3D" id="2.60.120.560">
    <property type="entry name" value="Exo-inulinase, domain 1"/>
    <property type="match status" value="1"/>
</dbReference>
<protein>
    <recommendedName>
        <fullName evidence="2">3-keto-alpha-glucoside-1,2-lyase/3-keto-2-hydroxy-glucal hydratase domain-containing protein</fullName>
    </recommendedName>
</protein>
<sequence length="370" mass="40874" precursor="true">MHLHASLFPLLVFLIFTTISSPLSAAEYTLSLTEADSLSGWQHQGEAQFTRDQETLTFSNGKSGLSFDYPVHEGAWSFELTTPAAFQGKILARLESGKESHVLELLNSESSIDKAEQQTVAHQFALSAAEINWQRGDENTITHRRQSAAPLQLSIHVEATGDAPVTITNMKVTETGFMSLFSGTDLTGWEGGGQPADVCWKVEEGLLVCTGVKKGPWLRTTEEYGDFNLRIEYWLSADGNSGLYVRVPQDGNHHRDNAEEAEAGFEIQLLDDEAEKYKGKLKDYQYTGSVYDIVGASDLVGNPAGTWNTMELNCKGQHITTILNGKIIVNATPDNYPLLNLRKEKGYLGLQNHSSVVKFRNLRIGPALDY</sequence>
<dbReference type="EMBL" id="CP036281">
    <property type="protein sequence ID" value="QDU82085.1"/>
    <property type="molecule type" value="Genomic_DNA"/>
</dbReference>
<proteinExistence type="predicted"/>